<evidence type="ECO:0000313" key="2">
    <source>
        <dbReference type="EMBL" id="MDO2409312.1"/>
    </source>
</evidence>
<gene>
    <name evidence="2" type="ORF">Q2362_04255</name>
</gene>
<protein>
    <submittedName>
        <fullName evidence="2">Lactate utilization protein C</fullName>
    </submittedName>
</protein>
<dbReference type="PANTHER" id="PTHR43682">
    <property type="entry name" value="LACTATE UTILIZATION PROTEIN C"/>
    <property type="match status" value="1"/>
</dbReference>
<name>A0ABT8T6I5_9BACT</name>
<dbReference type="Proteomes" id="UP001171111">
    <property type="component" value="Unassembled WGS sequence"/>
</dbReference>
<dbReference type="InterPro" id="IPR003741">
    <property type="entry name" value="LUD_dom"/>
</dbReference>
<dbReference type="SUPFAM" id="SSF100950">
    <property type="entry name" value="NagB/RpiA/CoA transferase-like"/>
    <property type="match status" value="1"/>
</dbReference>
<accession>A0ABT8T6I5</accession>
<dbReference type="InterPro" id="IPR024185">
    <property type="entry name" value="FTHF_cligase-like_sf"/>
</dbReference>
<sequence length="209" mass="22867">MSKAEIFNALKNGAKHETLFSGATPDPKEFIVGADSDIVAEFIARASANKSIIIESSEQRLKDSINEIIAKENAKNLIYPQNLAFLASELEIESKFAFDNDIESFKERIFDYDISVINARGGVSSHGVTCVSSAEAPRLLSLAPKICVVILKRENIVKSLSEQLNKIKAEDGRLPTNVVFISGPSRTSDIELQLVLGVHGSQIFYVVLV</sequence>
<dbReference type="Pfam" id="PF02589">
    <property type="entry name" value="LUD_dom"/>
    <property type="match status" value="1"/>
</dbReference>
<dbReference type="PANTHER" id="PTHR43682:SF1">
    <property type="entry name" value="LACTATE UTILIZATION PROTEIN C"/>
    <property type="match status" value="1"/>
</dbReference>
<feature type="domain" description="LUD" evidence="1">
    <location>
        <begin position="40"/>
        <end position="209"/>
    </location>
</feature>
<reference evidence="2 3" key="1">
    <citation type="submission" date="2023-06" db="EMBL/GenBank/DDBJ databases">
        <title>Campylobacter magnum sp. nov., isolated from cecal contents of domestic pigs (Sus scrofa domesticus).</title>
        <authorList>
            <person name="Papic B."/>
            <person name="Gruntar I."/>
        </authorList>
    </citation>
    <scope>NUCLEOTIDE SEQUENCE [LARGE SCALE GENOMIC DNA]</scope>
    <source>
        <strain evidence="3">34484-21</strain>
    </source>
</reference>
<evidence type="ECO:0000313" key="3">
    <source>
        <dbReference type="Proteomes" id="UP001171111"/>
    </source>
</evidence>
<dbReference type="EMBL" id="JAULJQ010000004">
    <property type="protein sequence ID" value="MDO2409312.1"/>
    <property type="molecule type" value="Genomic_DNA"/>
</dbReference>
<keyword evidence="3" id="KW-1185">Reference proteome</keyword>
<dbReference type="Gene3D" id="3.40.50.10420">
    <property type="entry name" value="NagB/RpiA/CoA transferase-like"/>
    <property type="match status" value="1"/>
</dbReference>
<evidence type="ECO:0000259" key="1">
    <source>
        <dbReference type="Pfam" id="PF02589"/>
    </source>
</evidence>
<dbReference type="InterPro" id="IPR037171">
    <property type="entry name" value="NagB/RpiA_transferase-like"/>
</dbReference>
<dbReference type="RefSeq" id="WP_302244178.1">
    <property type="nucleotide sequence ID" value="NZ_JAULJQ010000004.1"/>
</dbReference>
<comment type="caution">
    <text evidence="2">The sequence shown here is derived from an EMBL/GenBank/DDBJ whole genome shotgun (WGS) entry which is preliminary data.</text>
</comment>
<proteinExistence type="predicted"/>
<organism evidence="2 3">
    <name type="scientific">Campylobacter magnus</name>
    <dbReference type="NCBI Taxonomy" id="3026462"/>
    <lineage>
        <taxon>Bacteria</taxon>
        <taxon>Pseudomonadati</taxon>
        <taxon>Campylobacterota</taxon>
        <taxon>Epsilonproteobacteria</taxon>
        <taxon>Campylobacterales</taxon>
        <taxon>Campylobacteraceae</taxon>
        <taxon>Campylobacter</taxon>
    </lineage>
</organism>